<dbReference type="InterPro" id="IPR050833">
    <property type="entry name" value="Poly_Biosynth_Transport"/>
</dbReference>
<feature type="transmembrane region" description="Helical" evidence="6">
    <location>
        <begin position="135"/>
        <end position="154"/>
    </location>
</feature>
<feature type="transmembrane region" description="Helical" evidence="6">
    <location>
        <begin position="60"/>
        <end position="86"/>
    </location>
</feature>
<dbReference type="PANTHER" id="PTHR30250">
    <property type="entry name" value="PST FAMILY PREDICTED COLANIC ACID TRANSPORTER"/>
    <property type="match status" value="1"/>
</dbReference>
<evidence type="ECO:0000256" key="2">
    <source>
        <dbReference type="ARBA" id="ARBA00022475"/>
    </source>
</evidence>
<comment type="subcellular location">
    <subcellularLocation>
        <location evidence="1">Cell membrane</location>
        <topology evidence="1">Multi-pass membrane protein</topology>
    </subcellularLocation>
</comment>
<feature type="transmembrane region" description="Helical" evidence="6">
    <location>
        <begin position="242"/>
        <end position="261"/>
    </location>
</feature>
<dbReference type="Proteomes" id="UP000465240">
    <property type="component" value="Unassembled WGS sequence"/>
</dbReference>
<evidence type="ECO:0008006" key="9">
    <source>
        <dbReference type="Google" id="ProtNLM"/>
    </source>
</evidence>
<evidence type="ECO:0000313" key="7">
    <source>
        <dbReference type="EMBL" id="GFG78843.1"/>
    </source>
</evidence>
<evidence type="ECO:0000256" key="4">
    <source>
        <dbReference type="ARBA" id="ARBA00022989"/>
    </source>
</evidence>
<feature type="transmembrane region" description="Helical" evidence="6">
    <location>
        <begin position="282"/>
        <end position="308"/>
    </location>
</feature>
<evidence type="ECO:0000256" key="1">
    <source>
        <dbReference type="ARBA" id="ARBA00004651"/>
    </source>
</evidence>
<feature type="transmembrane region" description="Helical" evidence="6">
    <location>
        <begin position="160"/>
        <end position="180"/>
    </location>
</feature>
<feature type="transmembrane region" description="Helical" evidence="6">
    <location>
        <begin position="98"/>
        <end position="123"/>
    </location>
</feature>
<dbReference type="EMBL" id="BLKX01000001">
    <property type="protein sequence ID" value="GFG78843.1"/>
    <property type="molecule type" value="Genomic_DNA"/>
</dbReference>
<feature type="transmembrane region" description="Helical" evidence="6">
    <location>
        <begin position="314"/>
        <end position="333"/>
    </location>
</feature>
<keyword evidence="5 6" id="KW-0472">Membrane</keyword>
<keyword evidence="8" id="KW-1185">Reference proteome</keyword>
<feature type="transmembrane region" description="Helical" evidence="6">
    <location>
        <begin position="22"/>
        <end position="48"/>
    </location>
</feature>
<gene>
    <name evidence="7" type="ORF">MPRG_21190</name>
</gene>
<protein>
    <recommendedName>
        <fullName evidence="9">Lipopolysaccharide biosynthesis protein</fullName>
    </recommendedName>
</protein>
<evidence type="ECO:0000313" key="8">
    <source>
        <dbReference type="Proteomes" id="UP000465240"/>
    </source>
</evidence>
<name>A0ABQ1C4B8_9MYCO</name>
<dbReference type="PANTHER" id="PTHR30250:SF11">
    <property type="entry name" value="O-ANTIGEN TRANSPORTER-RELATED"/>
    <property type="match status" value="1"/>
</dbReference>
<feature type="transmembrane region" description="Helical" evidence="6">
    <location>
        <begin position="345"/>
        <end position="365"/>
    </location>
</feature>
<reference evidence="7 8" key="1">
    <citation type="journal article" date="2019" name="Emerg. Microbes Infect.">
        <title>Comprehensive subspecies identification of 175 nontuberculous mycobacteria species based on 7547 genomic profiles.</title>
        <authorList>
            <person name="Matsumoto Y."/>
            <person name="Kinjo T."/>
            <person name="Motooka D."/>
            <person name="Nabeya D."/>
            <person name="Jung N."/>
            <person name="Uechi K."/>
            <person name="Horii T."/>
            <person name="Iida T."/>
            <person name="Fujita J."/>
            <person name="Nakamura S."/>
        </authorList>
    </citation>
    <scope>NUCLEOTIDE SEQUENCE [LARGE SCALE GENOMIC DNA]</scope>
    <source>
        <strain evidence="7 8">JCM 18565</strain>
    </source>
</reference>
<sequence>MTSAVGYLFWLVAAHLYNPTEIGLAVAVISASTVVMLVSWIGVGGALIQSLPGESDETGWSATFWTGMATAVIFAVVGSGIALGVLPLFSPKLTLLRSIGYAAVFVVGTVALAAGATLDWVYIAERRAKDMFSRNAIASAVKVVMLGVLALTVGPGALRLLGAWCFASVFGLGLGAILLVRYRRVVRLPAFSVLRRTASRLRARVTGNQVIGIATGVLPYLLPLLVTVRLSTSDNAYFYTAWMLAGLLRSIAPAVSMSLFAEGVHRPNEVGAMARSAAKIIGVLLAPILVAILAVGGILLSTLGQAYADHATDLLRIIALASIPDAVTCVYASMLRAQGKLATVAFLYVGIGCGTLIMCWLLLPLLGIEAVGWALMAVQLCACIYVALHWLNQRSPNIIRLS</sequence>
<keyword evidence="4 6" id="KW-1133">Transmembrane helix</keyword>
<feature type="transmembrane region" description="Helical" evidence="6">
    <location>
        <begin position="201"/>
        <end position="222"/>
    </location>
</feature>
<evidence type="ECO:0000256" key="3">
    <source>
        <dbReference type="ARBA" id="ARBA00022692"/>
    </source>
</evidence>
<keyword evidence="3 6" id="KW-0812">Transmembrane</keyword>
<evidence type="ECO:0000256" key="5">
    <source>
        <dbReference type="ARBA" id="ARBA00023136"/>
    </source>
</evidence>
<organism evidence="7 8">
    <name type="scientific">Mycobacterium paragordonae</name>
    <dbReference type="NCBI Taxonomy" id="1389713"/>
    <lineage>
        <taxon>Bacteria</taxon>
        <taxon>Bacillati</taxon>
        <taxon>Actinomycetota</taxon>
        <taxon>Actinomycetes</taxon>
        <taxon>Mycobacteriales</taxon>
        <taxon>Mycobacteriaceae</taxon>
        <taxon>Mycobacterium</taxon>
    </lineage>
</organism>
<evidence type="ECO:0000256" key="6">
    <source>
        <dbReference type="SAM" id="Phobius"/>
    </source>
</evidence>
<proteinExistence type="predicted"/>
<comment type="caution">
    <text evidence="7">The sequence shown here is derived from an EMBL/GenBank/DDBJ whole genome shotgun (WGS) entry which is preliminary data.</text>
</comment>
<keyword evidence="2" id="KW-1003">Cell membrane</keyword>
<feature type="transmembrane region" description="Helical" evidence="6">
    <location>
        <begin position="371"/>
        <end position="391"/>
    </location>
</feature>
<accession>A0ABQ1C4B8</accession>